<name>B5Y5I7_PHATC</name>
<dbReference type="STRING" id="556484.B5Y5I7"/>
<organism evidence="5 6">
    <name type="scientific">Phaeodactylum tricornutum (strain CCAP 1055/1)</name>
    <dbReference type="NCBI Taxonomy" id="556484"/>
    <lineage>
        <taxon>Eukaryota</taxon>
        <taxon>Sar</taxon>
        <taxon>Stramenopiles</taxon>
        <taxon>Ochrophyta</taxon>
        <taxon>Bacillariophyta</taxon>
        <taxon>Bacillariophyceae</taxon>
        <taxon>Bacillariophycidae</taxon>
        <taxon>Naviculales</taxon>
        <taxon>Phaeodactylaceae</taxon>
        <taxon>Phaeodactylum</taxon>
    </lineage>
</organism>
<dbReference type="AlphaFoldDB" id="B5Y5I7"/>
<dbReference type="EMBL" id="CP001142">
    <property type="protein sequence ID" value="ACI65660.1"/>
    <property type="molecule type" value="Genomic_DNA"/>
</dbReference>
<evidence type="ECO:0000256" key="2">
    <source>
        <dbReference type="ARBA" id="ARBA00022771"/>
    </source>
</evidence>
<reference evidence="5 6" key="1">
    <citation type="journal article" date="2008" name="Nature">
        <title>The Phaeodactylum genome reveals the evolutionary history of diatom genomes.</title>
        <authorList>
            <person name="Bowler C."/>
            <person name="Allen A.E."/>
            <person name="Badger J.H."/>
            <person name="Grimwood J."/>
            <person name="Jabbari K."/>
            <person name="Kuo A."/>
            <person name="Maheswari U."/>
            <person name="Martens C."/>
            <person name="Maumus F."/>
            <person name="Otillar R.P."/>
            <person name="Rayko E."/>
            <person name="Salamov A."/>
            <person name="Vandepoele K."/>
            <person name="Beszteri B."/>
            <person name="Gruber A."/>
            <person name="Heijde M."/>
            <person name="Katinka M."/>
            <person name="Mock T."/>
            <person name="Valentin K."/>
            <person name="Verret F."/>
            <person name="Berges J.A."/>
            <person name="Brownlee C."/>
            <person name="Cadoret J.P."/>
            <person name="Chiovitti A."/>
            <person name="Choi C.J."/>
            <person name="Coesel S."/>
            <person name="De Martino A."/>
            <person name="Detter J.C."/>
            <person name="Durkin C."/>
            <person name="Falciatore A."/>
            <person name="Fournet J."/>
            <person name="Haruta M."/>
            <person name="Huysman M.J."/>
            <person name="Jenkins B.D."/>
            <person name="Jiroutova K."/>
            <person name="Jorgensen R.E."/>
            <person name="Joubert Y."/>
            <person name="Kaplan A."/>
            <person name="Kroger N."/>
            <person name="Kroth P.G."/>
            <person name="La Roche J."/>
            <person name="Lindquist E."/>
            <person name="Lommer M."/>
            <person name="Martin-Jezequel V."/>
            <person name="Lopez P.J."/>
            <person name="Lucas S."/>
            <person name="Mangogna M."/>
            <person name="McGinnis K."/>
            <person name="Medlin L.K."/>
            <person name="Montsant A."/>
            <person name="Oudot-Le Secq M.P."/>
            <person name="Napoli C."/>
            <person name="Obornik M."/>
            <person name="Parker M.S."/>
            <person name="Petit J.L."/>
            <person name="Porcel B.M."/>
            <person name="Poulsen N."/>
            <person name="Robison M."/>
            <person name="Rychlewski L."/>
            <person name="Rynearson T.A."/>
            <person name="Schmutz J."/>
            <person name="Shapiro H."/>
            <person name="Siaut M."/>
            <person name="Stanley M."/>
            <person name="Sussman M.R."/>
            <person name="Taylor A.R."/>
            <person name="Vardi A."/>
            <person name="von Dassow P."/>
            <person name="Vyverman W."/>
            <person name="Willis A."/>
            <person name="Wyrwicz L.S."/>
            <person name="Rokhsar D.S."/>
            <person name="Weissenbach J."/>
            <person name="Armbrust E.V."/>
            <person name="Green B.R."/>
            <person name="Van de Peer Y."/>
            <person name="Grigoriev I.V."/>
        </authorList>
    </citation>
    <scope>NUCLEOTIDE SEQUENCE [LARGE SCALE GENOMIC DNA]</scope>
    <source>
        <strain evidence="5 6">CCAP 1055/1</strain>
    </source>
</reference>
<keyword evidence="6" id="KW-1185">Reference proteome</keyword>
<feature type="region of interest" description="Disordered" evidence="4">
    <location>
        <begin position="85"/>
        <end position="130"/>
    </location>
</feature>
<protein>
    <submittedName>
        <fullName evidence="5">Uncharacterized protein</fullName>
    </submittedName>
</protein>
<evidence type="ECO:0000256" key="3">
    <source>
        <dbReference type="ARBA" id="ARBA00022833"/>
    </source>
</evidence>
<keyword evidence="1" id="KW-0479">Metal-binding</keyword>
<dbReference type="RefSeq" id="XP_002186190.1">
    <property type="nucleotide sequence ID" value="XM_002186154.1"/>
</dbReference>
<dbReference type="PANTHER" id="PTHR31437">
    <property type="entry name" value="SREK1IP1 FAMILY MEMBER"/>
    <property type="match status" value="1"/>
</dbReference>
<dbReference type="KEGG" id="pti:PHATR_33524"/>
<keyword evidence="2" id="KW-0863">Zinc-finger</keyword>
<sequence length="156" mass="16821">MPASAGRVRMPHNNRMSTSGSLQSTAIWQKTIGHDPYAGQGDPAAADHAADEAGQRKAQEVLAMARQQNLTDGAARDDFAQRLYRGLKQPKPRRAGDAERADADATEARRQAALLAQEDSSSEDEFVPAGQSQLEKWRLVLGGFSAEAGPKTPPQR</sequence>
<feature type="compositionally biased region" description="Basic and acidic residues" evidence="4">
    <location>
        <begin position="48"/>
        <end position="57"/>
    </location>
</feature>
<evidence type="ECO:0000256" key="1">
    <source>
        <dbReference type="ARBA" id="ARBA00022723"/>
    </source>
</evidence>
<dbReference type="PANTHER" id="PTHR31437:SF1">
    <property type="entry name" value="PROTEIN SREK1IP1"/>
    <property type="match status" value="1"/>
</dbReference>
<feature type="compositionally biased region" description="Polar residues" evidence="4">
    <location>
        <begin position="14"/>
        <end position="28"/>
    </location>
</feature>
<evidence type="ECO:0000313" key="5">
    <source>
        <dbReference type="EMBL" id="ACI65660.1"/>
    </source>
</evidence>
<dbReference type="PaxDb" id="2850-Phatr33524"/>
<accession>B5Y5I7</accession>
<keyword evidence="3" id="KW-0862">Zinc</keyword>
<proteinExistence type="predicted"/>
<dbReference type="InParanoid" id="B5Y5I7"/>
<dbReference type="GO" id="GO:0008270">
    <property type="term" value="F:zinc ion binding"/>
    <property type="evidence" value="ECO:0007669"/>
    <property type="project" value="UniProtKB-KW"/>
</dbReference>
<feature type="compositionally biased region" description="Low complexity" evidence="4">
    <location>
        <begin position="38"/>
        <end position="47"/>
    </location>
</feature>
<feature type="compositionally biased region" description="Basic and acidic residues" evidence="4">
    <location>
        <begin position="94"/>
        <end position="110"/>
    </location>
</feature>
<dbReference type="eggNOG" id="KOG2985">
    <property type="taxonomic scope" value="Eukaryota"/>
</dbReference>
<reference evidence="6" key="2">
    <citation type="submission" date="2008-08" db="EMBL/GenBank/DDBJ databases">
        <authorList>
            <consortium name="Diatom Consortium"/>
            <person name="Grigoriev I."/>
            <person name="Grimwood J."/>
            <person name="Kuo A."/>
            <person name="Otillar R.P."/>
            <person name="Salamov A."/>
            <person name="Detter J.C."/>
            <person name="Lindquist E."/>
            <person name="Shapiro H."/>
            <person name="Lucas S."/>
            <person name="Glavina del Rio T."/>
            <person name="Pitluck S."/>
            <person name="Rokhsar D."/>
            <person name="Bowler C."/>
        </authorList>
    </citation>
    <scope>GENOME REANNOTATION</scope>
    <source>
        <strain evidence="6">CCAP 1055/1</strain>
    </source>
</reference>
<evidence type="ECO:0000313" key="6">
    <source>
        <dbReference type="Proteomes" id="UP000000759"/>
    </source>
</evidence>
<gene>
    <name evidence="5" type="ORF">PHATR_33524</name>
</gene>
<dbReference type="GeneID" id="7203901"/>
<dbReference type="OrthoDB" id="31154at2759"/>
<dbReference type="Proteomes" id="UP000000759">
    <property type="component" value="Chromosome 3"/>
</dbReference>
<feature type="region of interest" description="Disordered" evidence="4">
    <location>
        <begin position="1"/>
        <end position="57"/>
    </location>
</feature>
<evidence type="ECO:0000256" key="4">
    <source>
        <dbReference type="SAM" id="MobiDB-lite"/>
    </source>
</evidence>